<dbReference type="NCBIfam" id="TIGR02523">
    <property type="entry name" value="type_IV_pilV"/>
    <property type="match status" value="1"/>
</dbReference>
<proteinExistence type="predicted"/>
<dbReference type="InterPro" id="IPR012902">
    <property type="entry name" value="N_methyl_site"/>
</dbReference>
<name>A0ABM8TT67_9BURK</name>
<accession>A0ABM8TT67</accession>
<evidence type="ECO:0000313" key="2">
    <source>
        <dbReference type="EMBL" id="CAG2159626.1"/>
    </source>
</evidence>
<feature type="transmembrane region" description="Helical" evidence="1">
    <location>
        <begin position="21"/>
        <end position="44"/>
    </location>
</feature>
<keyword evidence="1" id="KW-0812">Transmembrane</keyword>
<dbReference type="Proteomes" id="UP000672657">
    <property type="component" value="Unassembled WGS sequence"/>
</dbReference>
<comment type="caution">
    <text evidence="2">The sequence shown here is derived from an EMBL/GenBank/DDBJ whole genome shotgun (WGS) entry which is preliminary data.</text>
</comment>
<dbReference type="InterPro" id="IPR013362">
    <property type="entry name" value="Pilus_4_PilV"/>
</dbReference>
<dbReference type="RefSeq" id="WP_211957637.1">
    <property type="nucleotide sequence ID" value="NZ_CAJPVI010000062.1"/>
</dbReference>
<gene>
    <name evidence="2" type="ORF">LMG26411_06853</name>
</gene>
<sequence length="200" mass="20943">MRRHQSRACAGRTVVAQKGFLLIEVLVAVVILLVALMGTAGLIARSSQSEMESYQRVQAIALLQDMTTRLNANRQIANCYSNGATGMSLGTGAAAPAACTQGSAAQQAMATADLQAWNAALLGSGEVRQDASGAQAVGAMIGARGCIENVDVINQIYRVTVTWQGLTQTVAPSLPCGQNQYGNDAYRRAISTQVRIGVLS</sequence>
<organism evidence="2 3">
    <name type="scientific">Cupriavidus numazuensis</name>
    <dbReference type="NCBI Taxonomy" id="221992"/>
    <lineage>
        <taxon>Bacteria</taxon>
        <taxon>Pseudomonadati</taxon>
        <taxon>Pseudomonadota</taxon>
        <taxon>Betaproteobacteria</taxon>
        <taxon>Burkholderiales</taxon>
        <taxon>Burkholderiaceae</taxon>
        <taxon>Cupriavidus</taxon>
    </lineage>
</organism>
<dbReference type="NCBIfam" id="TIGR02532">
    <property type="entry name" value="IV_pilin_GFxxxE"/>
    <property type="match status" value="1"/>
</dbReference>
<evidence type="ECO:0000256" key="1">
    <source>
        <dbReference type="SAM" id="Phobius"/>
    </source>
</evidence>
<keyword evidence="1" id="KW-0472">Membrane</keyword>
<reference evidence="2 3" key="1">
    <citation type="submission" date="2021-03" db="EMBL/GenBank/DDBJ databases">
        <authorList>
            <person name="Peeters C."/>
        </authorList>
    </citation>
    <scope>NUCLEOTIDE SEQUENCE [LARGE SCALE GENOMIC DNA]</scope>
    <source>
        <strain evidence="2 3">LMG 26411</strain>
    </source>
</reference>
<dbReference type="EMBL" id="CAJPVI010000062">
    <property type="protein sequence ID" value="CAG2159626.1"/>
    <property type="molecule type" value="Genomic_DNA"/>
</dbReference>
<evidence type="ECO:0000313" key="3">
    <source>
        <dbReference type="Proteomes" id="UP000672657"/>
    </source>
</evidence>
<keyword evidence="3" id="KW-1185">Reference proteome</keyword>
<evidence type="ECO:0008006" key="4">
    <source>
        <dbReference type="Google" id="ProtNLM"/>
    </source>
</evidence>
<protein>
    <recommendedName>
        <fullName evidence="4">Type IV pilus modification protein PilV</fullName>
    </recommendedName>
</protein>
<keyword evidence="1" id="KW-1133">Transmembrane helix</keyword>